<dbReference type="Proteomes" id="UP000199202">
    <property type="component" value="Unassembled WGS sequence"/>
</dbReference>
<keyword evidence="1" id="KW-0732">Signal</keyword>
<sequence>MPHLKSRYVPLAVFAVCVFAAGCGEVNSTIDKAQACLEAPKIIAELGTKLTDFANDPQAMEKALDETATKLNTVADDAANTTLKEASDNLAATLSGISVDNVNDTVDAAQKATAEGAAYLEQVAQACS</sequence>
<protein>
    <recommendedName>
        <fullName evidence="4">Lipoprotein</fullName>
    </recommendedName>
</protein>
<reference evidence="2 3" key="1">
    <citation type="submission" date="2016-10" db="EMBL/GenBank/DDBJ databases">
        <authorList>
            <person name="de Groot N.N."/>
        </authorList>
    </citation>
    <scope>NUCLEOTIDE SEQUENCE [LARGE SCALE GENOMIC DNA]</scope>
    <source>
        <strain evidence="2 3">CGMCC 4.6533</strain>
    </source>
</reference>
<name>A0A1G8CJH0_9ACTN</name>
<evidence type="ECO:0000313" key="2">
    <source>
        <dbReference type="EMBL" id="SDH45608.1"/>
    </source>
</evidence>
<accession>A0A1G8CJH0</accession>
<dbReference type="EMBL" id="FNDJ01000002">
    <property type="protein sequence ID" value="SDH45608.1"/>
    <property type="molecule type" value="Genomic_DNA"/>
</dbReference>
<dbReference type="STRING" id="633440.SAMN05421869_102315"/>
<keyword evidence="3" id="KW-1185">Reference proteome</keyword>
<gene>
    <name evidence="2" type="ORF">SAMN05421869_102315</name>
</gene>
<evidence type="ECO:0008006" key="4">
    <source>
        <dbReference type="Google" id="ProtNLM"/>
    </source>
</evidence>
<dbReference type="RefSeq" id="WP_090929625.1">
    <property type="nucleotide sequence ID" value="NZ_FNDJ01000002.1"/>
</dbReference>
<organism evidence="2 3">
    <name type="scientific">Nonomuraea jiangxiensis</name>
    <dbReference type="NCBI Taxonomy" id="633440"/>
    <lineage>
        <taxon>Bacteria</taxon>
        <taxon>Bacillati</taxon>
        <taxon>Actinomycetota</taxon>
        <taxon>Actinomycetes</taxon>
        <taxon>Streptosporangiales</taxon>
        <taxon>Streptosporangiaceae</taxon>
        <taxon>Nonomuraea</taxon>
    </lineage>
</organism>
<dbReference type="PROSITE" id="PS51257">
    <property type="entry name" value="PROKAR_LIPOPROTEIN"/>
    <property type="match status" value="1"/>
</dbReference>
<feature type="chain" id="PRO_5011523554" description="Lipoprotein" evidence="1">
    <location>
        <begin position="21"/>
        <end position="128"/>
    </location>
</feature>
<evidence type="ECO:0000256" key="1">
    <source>
        <dbReference type="SAM" id="SignalP"/>
    </source>
</evidence>
<proteinExistence type="predicted"/>
<dbReference type="AlphaFoldDB" id="A0A1G8CJH0"/>
<dbReference type="OrthoDB" id="3539337at2"/>
<evidence type="ECO:0000313" key="3">
    <source>
        <dbReference type="Proteomes" id="UP000199202"/>
    </source>
</evidence>
<feature type="signal peptide" evidence="1">
    <location>
        <begin position="1"/>
        <end position="20"/>
    </location>
</feature>